<dbReference type="Gene3D" id="3.40.50.10480">
    <property type="entry name" value="Probable brix-domain ribosomal biogenesis protein"/>
    <property type="match status" value="1"/>
</dbReference>
<name>A0A811JZM4_BURXY</name>
<reference evidence="2" key="1">
    <citation type="submission" date="2020-09" db="EMBL/GenBank/DDBJ databases">
        <authorList>
            <person name="Kikuchi T."/>
        </authorList>
    </citation>
    <scope>NUCLEOTIDE SEQUENCE</scope>
    <source>
        <strain evidence="2">Ka4C1</strain>
    </source>
</reference>
<comment type="caution">
    <text evidence="2">The sequence shown here is derived from an EMBL/GenBank/DDBJ whole genome shotgun (WGS) entry which is preliminary data.</text>
</comment>
<dbReference type="Pfam" id="PF04427">
    <property type="entry name" value="Brix"/>
    <property type="match status" value="1"/>
</dbReference>
<protein>
    <submittedName>
        <fullName evidence="2">(pine wood nematode) hypothetical protein</fullName>
    </submittedName>
</protein>
<dbReference type="Proteomes" id="UP000582659">
    <property type="component" value="Unassembled WGS sequence"/>
</dbReference>
<dbReference type="InterPro" id="IPR044281">
    <property type="entry name" value="IMP4/RPF1"/>
</dbReference>
<dbReference type="GO" id="GO:0005654">
    <property type="term" value="C:nucleoplasm"/>
    <property type="evidence" value="ECO:0007669"/>
    <property type="project" value="UniProtKB-ARBA"/>
</dbReference>
<dbReference type="FunFam" id="3.40.50.10480:FF:000001">
    <property type="entry name" value="IMP4, U3 small nucleolar ribonucleoprotein"/>
    <property type="match status" value="1"/>
</dbReference>
<dbReference type="InterPro" id="IPR007109">
    <property type="entry name" value="Brix"/>
</dbReference>
<dbReference type="OrthoDB" id="10253204at2759"/>
<dbReference type="EMBL" id="CAJFDI010000001">
    <property type="protein sequence ID" value="CAD5208669.1"/>
    <property type="molecule type" value="Genomic_DNA"/>
</dbReference>
<dbReference type="Proteomes" id="UP000659654">
    <property type="component" value="Unassembled WGS sequence"/>
</dbReference>
<dbReference type="EMBL" id="CAJFCV020000001">
    <property type="protein sequence ID" value="CAG9082418.1"/>
    <property type="molecule type" value="Genomic_DNA"/>
</dbReference>
<accession>A0A811JZM4</accession>
<dbReference type="SMR" id="A0A811JZM4"/>
<gene>
    <name evidence="2" type="ORF">BXYJ_LOCUS905</name>
</gene>
<evidence type="ECO:0000313" key="2">
    <source>
        <dbReference type="EMBL" id="CAD5208669.1"/>
    </source>
</evidence>
<dbReference type="SMART" id="SM00879">
    <property type="entry name" value="Brix"/>
    <property type="match status" value="1"/>
</dbReference>
<dbReference type="PANTHER" id="PTHR22734:SF2">
    <property type="entry name" value="U3 SMALL NUCLEOLAR RIBONUCLEOPROTEIN PROTEIN IMP4"/>
    <property type="match status" value="1"/>
</dbReference>
<dbReference type="GO" id="GO:0030515">
    <property type="term" value="F:snoRNA binding"/>
    <property type="evidence" value="ECO:0007669"/>
    <property type="project" value="TreeGrafter"/>
</dbReference>
<proteinExistence type="predicted"/>
<dbReference type="GO" id="GO:0042274">
    <property type="term" value="P:ribosomal small subunit biogenesis"/>
    <property type="evidence" value="ECO:0007669"/>
    <property type="project" value="UniProtKB-ARBA"/>
</dbReference>
<organism evidence="2 3">
    <name type="scientific">Bursaphelenchus xylophilus</name>
    <name type="common">Pinewood nematode worm</name>
    <name type="synonym">Aphelenchoides xylophilus</name>
    <dbReference type="NCBI Taxonomy" id="6326"/>
    <lineage>
        <taxon>Eukaryota</taxon>
        <taxon>Metazoa</taxon>
        <taxon>Ecdysozoa</taxon>
        <taxon>Nematoda</taxon>
        <taxon>Chromadorea</taxon>
        <taxon>Rhabditida</taxon>
        <taxon>Tylenchina</taxon>
        <taxon>Tylenchomorpha</taxon>
        <taxon>Aphelenchoidea</taxon>
        <taxon>Aphelenchoididae</taxon>
        <taxon>Bursaphelenchus</taxon>
    </lineage>
</organism>
<evidence type="ECO:0000313" key="3">
    <source>
        <dbReference type="Proteomes" id="UP000659654"/>
    </source>
</evidence>
<keyword evidence="3" id="KW-1185">Reference proteome</keyword>
<dbReference type="SUPFAM" id="SSF52954">
    <property type="entry name" value="Class II aaRS ABD-related"/>
    <property type="match status" value="1"/>
</dbReference>
<dbReference type="GO" id="GO:0032040">
    <property type="term" value="C:small-subunit processome"/>
    <property type="evidence" value="ECO:0007669"/>
    <property type="project" value="TreeGrafter"/>
</dbReference>
<dbReference type="PROSITE" id="PS50833">
    <property type="entry name" value="BRIX"/>
    <property type="match status" value="1"/>
</dbReference>
<dbReference type="GO" id="GO:0034457">
    <property type="term" value="C:Mpp10 complex"/>
    <property type="evidence" value="ECO:0007669"/>
    <property type="project" value="UniProtKB-ARBA"/>
</dbReference>
<dbReference type="AlphaFoldDB" id="A0A811JZM4"/>
<dbReference type="GO" id="GO:0006364">
    <property type="term" value="P:rRNA processing"/>
    <property type="evidence" value="ECO:0007669"/>
    <property type="project" value="InterPro"/>
</dbReference>
<sequence length="302" mass="34613">MVVFVVRLKLAFRGLDKTMLRRQIRERREFIYRKSVEHKQRALQEKRDIVRNAVDNNGSLPTHLKKEALELVEGSYWGDQDDTVDDEYRWAGCEDPKVVITTSRDPSSALKRFAKEIKLTIPNSQTVNRGSHDVKSIVQACKGANVTDVVFLNETRGVPDSLIVSHLPHGPTCFFSLNNVVMRHDIPHTEHMSEAYPHLIFHNLDSKVGKRVTTILKHLFPVPKPDSKRVCSFTNTEDFISFRQFTHKTGEGGEVELNELGPRFELRPYSIILGTVDIQKACDSEWSLRSYTNKKKNILSVE</sequence>
<dbReference type="GO" id="GO:0042134">
    <property type="term" value="F:rRNA primary transcript binding"/>
    <property type="evidence" value="ECO:0007669"/>
    <property type="project" value="InterPro"/>
</dbReference>
<evidence type="ECO:0000259" key="1">
    <source>
        <dbReference type="PROSITE" id="PS50833"/>
    </source>
</evidence>
<dbReference type="PANTHER" id="PTHR22734">
    <property type="entry name" value="U3 SMALL NUCLEOLAR RIBONUCLEOPROTEIN PROTEIN IMP4"/>
    <property type="match status" value="1"/>
</dbReference>
<feature type="domain" description="Brix" evidence="1">
    <location>
        <begin position="96"/>
        <end position="277"/>
    </location>
</feature>